<dbReference type="PROSITE" id="PS50021">
    <property type="entry name" value="CH"/>
    <property type="match status" value="2"/>
</dbReference>
<dbReference type="EMBL" id="BRYA01000540">
    <property type="protein sequence ID" value="GMI22001.1"/>
    <property type="molecule type" value="Genomic_DNA"/>
</dbReference>
<evidence type="ECO:0000313" key="8">
    <source>
        <dbReference type="Proteomes" id="UP001165065"/>
    </source>
</evidence>
<dbReference type="GO" id="GO:0051015">
    <property type="term" value="F:actin filament binding"/>
    <property type="evidence" value="ECO:0007669"/>
    <property type="project" value="TreeGrafter"/>
</dbReference>
<evidence type="ECO:0000313" key="7">
    <source>
        <dbReference type="EMBL" id="GMI22001.1"/>
    </source>
</evidence>
<reference evidence="8" key="1">
    <citation type="journal article" date="2023" name="Commun. Biol.">
        <title>Genome analysis of Parmales, the sister group of diatoms, reveals the evolutionary specialization of diatoms from phago-mixotrophs to photoautotrophs.</title>
        <authorList>
            <person name="Ban H."/>
            <person name="Sato S."/>
            <person name="Yoshikawa S."/>
            <person name="Yamada K."/>
            <person name="Nakamura Y."/>
            <person name="Ichinomiya M."/>
            <person name="Sato N."/>
            <person name="Blanc-Mathieu R."/>
            <person name="Endo H."/>
            <person name="Kuwata A."/>
            <person name="Ogata H."/>
        </authorList>
    </citation>
    <scope>NUCLEOTIDE SEQUENCE [LARGE SCALE GENOMIC DNA]</scope>
</reference>
<dbReference type="InterPro" id="IPR001452">
    <property type="entry name" value="SH3_domain"/>
</dbReference>
<evidence type="ECO:0000256" key="4">
    <source>
        <dbReference type="SAM" id="MobiDB-lite"/>
    </source>
</evidence>
<dbReference type="SMART" id="SM00033">
    <property type="entry name" value="CH"/>
    <property type="match status" value="2"/>
</dbReference>
<dbReference type="OrthoDB" id="21595at2759"/>
<dbReference type="Proteomes" id="UP001165065">
    <property type="component" value="Unassembled WGS sequence"/>
</dbReference>
<accession>A0A9W7L2E6</accession>
<sequence length="577" mass="61056">MESVTDIAFSGADFQSSLKDGQILCILVNRIKPGTIRRVETSKMPFKQMENISNFLKACRTLGVAEHDLFETVDLFEGKDLGVVVTCIHALGRTVQTTCPDFRGPHLGAKMSGNSKASFRQGGTGGAVTKENNYGLSKFAVGSSKTMQKAGFNDTKSITFGADTVGVGSTSTVSQQSQGSVSTMQRSEISKSKDITFGYESGNRKPPEPPPRRWGSNQPTQSRSRAVSNTKPSAPASQPPTKEKGMARGGGYGLDAELAKKMALKYDVGLEREAAAWIESVTGGDMSGDFAGALKDGQILCKLVNEIRPGAIRKIGVSKMPFKQMENISNFLKACRGLGVAEHDLFETVDLYEEKDLGVVVTCIHALGRAAQAKGFRGAKLGAKQATKNVRTFEPGTAAKSQGAVPLLNMGSYGKMERSTVSDTNSINFGAKASGSSAGSGAVPILNMGSQGVMERSKVSDTNSINFGAKASGSSAGSGAVPILNMGSQGMERTEVSQSNNITFGADSGRVQSGASGDAQKTARVLFDYKASEGNELTLREGTIIIITDNTSDPEGWWRGKDGGKEGLFPHNYVKIL</sequence>
<dbReference type="Pfam" id="PF00307">
    <property type="entry name" value="CH"/>
    <property type="match status" value="2"/>
</dbReference>
<name>A0A9W7L2E6_9STRA</name>
<proteinExistence type="predicted"/>
<evidence type="ECO:0000259" key="5">
    <source>
        <dbReference type="PROSITE" id="PS50002"/>
    </source>
</evidence>
<dbReference type="Gene3D" id="1.10.418.10">
    <property type="entry name" value="Calponin-like domain"/>
    <property type="match status" value="2"/>
</dbReference>
<dbReference type="SUPFAM" id="SSF50044">
    <property type="entry name" value="SH3-domain"/>
    <property type="match status" value="1"/>
</dbReference>
<comment type="caution">
    <text evidence="7">The sequence shown here is derived from an EMBL/GenBank/DDBJ whole genome shotgun (WGS) entry which is preliminary data.</text>
</comment>
<dbReference type="PRINTS" id="PR00888">
    <property type="entry name" value="SM22CALPONIN"/>
</dbReference>
<evidence type="ECO:0008006" key="9">
    <source>
        <dbReference type="Google" id="ProtNLM"/>
    </source>
</evidence>
<dbReference type="InterPro" id="IPR001715">
    <property type="entry name" value="CH_dom"/>
</dbReference>
<evidence type="ECO:0000256" key="1">
    <source>
        <dbReference type="ARBA" id="ARBA00022443"/>
    </source>
</evidence>
<keyword evidence="2" id="KW-0344">Guanine-nucleotide releasing factor</keyword>
<dbReference type="PRINTS" id="PR00452">
    <property type="entry name" value="SH3DOMAIN"/>
</dbReference>
<organism evidence="7 8">
    <name type="scientific">Triparma columacea</name>
    <dbReference type="NCBI Taxonomy" id="722753"/>
    <lineage>
        <taxon>Eukaryota</taxon>
        <taxon>Sar</taxon>
        <taxon>Stramenopiles</taxon>
        <taxon>Ochrophyta</taxon>
        <taxon>Bolidophyceae</taxon>
        <taxon>Parmales</taxon>
        <taxon>Triparmaceae</taxon>
        <taxon>Triparma</taxon>
    </lineage>
</organism>
<evidence type="ECO:0000256" key="3">
    <source>
        <dbReference type="PROSITE-ProRule" id="PRU00192"/>
    </source>
</evidence>
<protein>
    <recommendedName>
        <fullName evidence="9">Calponin</fullName>
    </recommendedName>
</protein>
<evidence type="ECO:0000259" key="6">
    <source>
        <dbReference type="PROSITE" id="PS50021"/>
    </source>
</evidence>
<feature type="compositionally biased region" description="Polar residues" evidence="4">
    <location>
        <begin position="215"/>
        <end position="240"/>
    </location>
</feature>
<keyword evidence="1 3" id="KW-0728">SH3 domain</keyword>
<dbReference type="GO" id="GO:0015629">
    <property type="term" value="C:actin cytoskeleton"/>
    <property type="evidence" value="ECO:0007669"/>
    <property type="project" value="TreeGrafter"/>
</dbReference>
<dbReference type="PROSITE" id="PS50002">
    <property type="entry name" value="SH3"/>
    <property type="match status" value="1"/>
</dbReference>
<dbReference type="InterPro" id="IPR050606">
    <property type="entry name" value="Calponin-like"/>
</dbReference>
<dbReference type="GO" id="GO:0005085">
    <property type="term" value="F:guanyl-nucleotide exchange factor activity"/>
    <property type="evidence" value="ECO:0007669"/>
    <property type="project" value="UniProtKB-KW"/>
</dbReference>
<keyword evidence="8" id="KW-1185">Reference proteome</keyword>
<feature type="domain" description="SH3" evidence="5">
    <location>
        <begin position="518"/>
        <end position="577"/>
    </location>
</feature>
<dbReference type="PANTHER" id="PTHR47385">
    <property type="entry name" value="CALPONIN"/>
    <property type="match status" value="1"/>
</dbReference>
<dbReference type="InterPro" id="IPR003096">
    <property type="entry name" value="SM22_calponin"/>
</dbReference>
<dbReference type="PANTHER" id="PTHR47385:SF14">
    <property type="entry name" value="TRANSGELIN"/>
    <property type="match status" value="1"/>
</dbReference>
<dbReference type="Pfam" id="PF00018">
    <property type="entry name" value="SH3_1"/>
    <property type="match status" value="1"/>
</dbReference>
<feature type="domain" description="Calponin-homology (CH)" evidence="6">
    <location>
        <begin position="268"/>
        <end position="371"/>
    </location>
</feature>
<dbReference type="InterPro" id="IPR036028">
    <property type="entry name" value="SH3-like_dom_sf"/>
</dbReference>
<dbReference type="AlphaFoldDB" id="A0A9W7L2E6"/>
<dbReference type="InterPro" id="IPR036872">
    <property type="entry name" value="CH_dom_sf"/>
</dbReference>
<evidence type="ECO:0000256" key="2">
    <source>
        <dbReference type="ARBA" id="ARBA00022658"/>
    </source>
</evidence>
<feature type="region of interest" description="Disordered" evidence="4">
    <location>
        <begin position="167"/>
        <end position="250"/>
    </location>
</feature>
<dbReference type="CDD" id="cd21207">
    <property type="entry name" value="CH_dMP20-like"/>
    <property type="match status" value="1"/>
</dbReference>
<feature type="compositionally biased region" description="Basic and acidic residues" evidence="4">
    <location>
        <begin position="202"/>
        <end position="211"/>
    </location>
</feature>
<feature type="domain" description="Calponin-homology (CH)" evidence="6">
    <location>
        <begin position="1"/>
        <end position="96"/>
    </location>
</feature>
<dbReference type="SMART" id="SM00326">
    <property type="entry name" value="SH3"/>
    <property type="match status" value="1"/>
</dbReference>
<dbReference type="Gene3D" id="2.30.30.40">
    <property type="entry name" value="SH3 Domains"/>
    <property type="match status" value="1"/>
</dbReference>
<dbReference type="GO" id="GO:0007015">
    <property type="term" value="P:actin filament organization"/>
    <property type="evidence" value="ECO:0007669"/>
    <property type="project" value="TreeGrafter"/>
</dbReference>
<dbReference type="SUPFAM" id="SSF47576">
    <property type="entry name" value="Calponin-homology domain, CH-domain"/>
    <property type="match status" value="2"/>
</dbReference>
<feature type="compositionally biased region" description="Low complexity" evidence="4">
    <location>
        <begin position="167"/>
        <end position="183"/>
    </location>
</feature>
<gene>
    <name evidence="7" type="ORF">TrCOL_g6583</name>
</gene>